<dbReference type="InterPro" id="IPR000515">
    <property type="entry name" value="MetI-like"/>
</dbReference>
<evidence type="ECO:0000256" key="2">
    <source>
        <dbReference type="ARBA" id="ARBA00022448"/>
    </source>
</evidence>
<dbReference type="InterPro" id="IPR043429">
    <property type="entry name" value="ArtM/GltK/GlnP/TcyL/YhdX-like"/>
</dbReference>
<feature type="transmembrane region" description="Helical" evidence="8">
    <location>
        <begin position="139"/>
        <end position="157"/>
    </location>
</feature>
<dbReference type="CDD" id="cd06261">
    <property type="entry name" value="TM_PBP2"/>
    <property type="match status" value="1"/>
</dbReference>
<evidence type="ECO:0000256" key="4">
    <source>
        <dbReference type="ARBA" id="ARBA00022692"/>
    </source>
</evidence>
<keyword evidence="3" id="KW-1003">Cell membrane</keyword>
<dbReference type="GO" id="GO:0043190">
    <property type="term" value="C:ATP-binding cassette (ABC) transporter complex"/>
    <property type="evidence" value="ECO:0007669"/>
    <property type="project" value="InterPro"/>
</dbReference>
<evidence type="ECO:0000256" key="6">
    <source>
        <dbReference type="ARBA" id="ARBA00022989"/>
    </source>
</evidence>
<keyword evidence="4 8" id="KW-0812">Transmembrane</keyword>
<dbReference type="Proteomes" id="UP000198752">
    <property type="component" value="Unassembled WGS sequence"/>
</dbReference>
<keyword evidence="2 8" id="KW-0813">Transport</keyword>
<evidence type="ECO:0000256" key="3">
    <source>
        <dbReference type="ARBA" id="ARBA00022475"/>
    </source>
</evidence>
<dbReference type="PANTHER" id="PTHR30614:SF0">
    <property type="entry name" value="L-CYSTINE TRANSPORT SYSTEM PERMEASE PROTEIN TCYL"/>
    <property type="match status" value="1"/>
</dbReference>
<keyword evidence="6 8" id="KW-1133">Transmembrane helix</keyword>
<dbReference type="PROSITE" id="PS50928">
    <property type="entry name" value="ABC_TM1"/>
    <property type="match status" value="1"/>
</dbReference>
<feature type="transmembrane region" description="Helical" evidence="8">
    <location>
        <begin position="95"/>
        <end position="114"/>
    </location>
</feature>
<organism evidence="10 11">
    <name type="scientific">Sporolactobacillus nakayamae</name>
    <dbReference type="NCBI Taxonomy" id="269670"/>
    <lineage>
        <taxon>Bacteria</taxon>
        <taxon>Bacillati</taxon>
        <taxon>Bacillota</taxon>
        <taxon>Bacilli</taxon>
        <taxon>Bacillales</taxon>
        <taxon>Sporolactobacillaceae</taxon>
        <taxon>Sporolactobacillus</taxon>
    </lineage>
</organism>
<dbReference type="InterPro" id="IPR035906">
    <property type="entry name" value="MetI-like_sf"/>
</dbReference>
<dbReference type="Pfam" id="PF00528">
    <property type="entry name" value="BPD_transp_1"/>
    <property type="match status" value="1"/>
</dbReference>
<keyword evidence="11" id="KW-1185">Reference proteome</keyword>
<name>A0A1I2VTG1_9BACL</name>
<reference evidence="11" key="1">
    <citation type="submission" date="2016-10" db="EMBL/GenBank/DDBJ databases">
        <authorList>
            <person name="Varghese N."/>
            <person name="Submissions S."/>
        </authorList>
    </citation>
    <scope>NUCLEOTIDE SEQUENCE [LARGE SCALE GENOMIC DNA]</scope>
    <source>
        <strain evidence="11">ATCC 700379</strain>
    </source>
</reference>
<dbReference type="NCBIfam" id="TIGR01726">
    <property type="entry name" value="HEQRo_perm_3TM"/>
    <property type="match status" value="1"/>
</dbReference>
<evidence type="ECO:0000256" key="8">
    <source>
        <dbReference type="RuleBase" id="RU363032"/>
    </source>
</evidence>
<dbReference type="GO" id="GO:0022857">
    <property type="term" value="F:transmembrane transporter activity"/>
    <property type="evidence" value="ECO:0007669"/>
    <property type="project" value="InterPro"/>
</dbReference>
<accession>A0A1I2VTG1</accession>
<evidence type="ECO:0000256" key="7">
    <source>
        <dbReference type="ARBA" id="ARBA00023136"/>
    </source>
</evidence>
<dbReference type="Gene3D" id="1.10.3720.10">
    <property type="entry name" value="MetI-like"/>
    <property type="match status" value="1"/>
</dbReference>
<evidence type="ECO:0000259" key="9">
    <source>
        <dbReference type="PROSITE" id="PS50928"/>
    </source>
</evidence>
<dbReference type="GO" id="GO:0006865">
    <property type="term" value="P:amino acid transport"/>
    <property type="evidence" value="ECO:0007669"/>
    <property type="project" value="UniProtKB-KW"/>
</dbReference>
<dbReference type="EMBL" id="FOOY01000030">
    <property type="protein sequence ID" value="SFG92440.1"/>
    <property type="molecule type" value="Genomic_DNA"/>
</dbReference>
<feature type="transmembrane region" description="Helical" evidence="8">
    <location>
        <begin position="20"/>
        <end position="40"/>
    </location>
</feature>
<protein>
    <submittedName>
        <fullName evidence="10">L-cystine transport system permease protein</fullName>
    </submittedName>
</protein>
<dbReference type="PANTHER" id="PTHR30614">
    <property type="entry name" value="MEMBRANE COMPONENT OF AMINO ACID ABC TRANSPORTER"/>
    <property type="match status" value="1"/>
</dbReference>
<feature type="transmembrane region" description="Helical" evidence="8">
    <location>
        <begin position="193"/>
        <end position="212"/>
    </location>
</feature>
<keyword evidence="5" id="KW-0029">Amino-acid transport</keyword>
<feature type="domain" description="ABC transmembrane type-1" evidence="9">
    <location>
        <begin position="18"/>
        <end position="216"/>
    </location>
</feature>
<dbReference type="InterPro" id="IPR010065">
    <property type="entry name" value="AA_ABC_transptr_permease_3TM"/>
</dbReference>
<evidence type="ECO:0000313" key="10">
    <source>
        <dbReference type="EMBL" id="SFG92440.1"/>
    </source>
</evidence>
<evidence type="ECO:0000256" key="5">
    <source>
        <dbReference type="ARBA" id="ARBA00022970"/>
    </source>
</evidence>
<dbReference type="RefSeq" id="WP_093674613.1">
    <property type="nucleotide sequence ID" value="NZ_FOOY01000030.1"/>
</dbReference>
<comment type="subcellular location">
    <subcellularLocation>
        <location evidence="1 8">Cell membrane</location>
        <topology evidence="1 8">Multi-pass membrane protein</topology>
    </subcellularLocation>
</comment>
<comment type="similarity">
    <text evidence="8">Belongs to the binding-protein-dependent transport system permease family.</text>
</comment>
<gene>
    <name evidence="10" type="ORF">SAMN02982927_03250</name>
</gene>
<evidence type="ECO:0000256" key="1">
    <source>
        <dbReference type="ARBA" id="ARBA00004651"/>
    </source>
</evidence>
<dbReference type="STRING" id="269670.SAMN02982927_03250"/>
<dbReference type="AlphaFoldDB" id="A0A1I2VTG1"/>
<keyword evidence="7 8" id="KW-0472">Membrane</keyword>
<feature type="transmembrane region" description="Helical" evidence="8">
    <location>
        <begin position="52"/>
        <end position="75"/>
    </location>
</feature>
<sequence length="232" mass="25521">MDNIKLIINFLGQLLPAINITLIVSLSSIILGSLLGLLLAAAKMSESVVLRVLARVYVSVIRATPSIIMIFVVYYGMPMLFNNWFHTNIDGWNRMYFVIIALTVLFSAPASELFRSAHESISKGQMEAGLMVGMTPFQTFYRIILPQAFVVALPNFANSVVNLLKEGALTFTIGVVDMVAKAQMIVANNSGGYAWQTYCALALIYWVISLAVDKGVSLVEKSYQAKRKTIAV</sequence>
<proteinExistence type="inferred from homology"/>
<evidence type="ECO:0000313" key="11">
    <source>
        <dbReference type="Proteomes" id="UP000198752"/>
    </source>
</evidence>
<dbReference type="OrthoDB" id="9805999at2"/>
<dbReference type="SUPFAM" id="SSF161098">
    <property type="entry name" value="MetI-like"/>
    <property type="match status" value="1"/>
</dbReference>